<dbReference type="SUPFAM" id="SSF56672">
    <property type="entry name" value="DNA/RNA polymerases"/>
    <property type="match status" value="1"/>
</dbReference>
<feature type="non-terminal residue" evidence="2">
    <location>
        <position position="1"/>
    </location>
</feature>
<dbReference type="GO" id="GO:0003887">
    <property type="term" value="F:DNA-directed DNA polymerase activity"/>
    <property type="evidence" value="ECO:0007669"/>
    <property type="project" value="InterPro"/>
</dbReference>
<reference evidence="2" key="1">
    <citation type="journal article" date="2015" name="Nature">
        <title>Complex archaea that bridge the gap between prokaryotes and eukaryotes.</title>
        <authorList>
            <person name="Spang A."/>
            <person name="Saw J.H."/>
            <person name="Jorgensen S.L."/>
            <person name="Zaremba-Niedzwiedzka K."/>
            <person name="Martijn J."/>
            <person name="Lind A.E."/>
            <person name="van Eijk R."/>
            <person name="Schleper C."/>
            <person name="Guy L."/>
            <person name="Ettema T.J."/>
        </authorList>
    </citation>
    <scope>NUCLEOTIDE SEQUENCE</scope>
</reference>
<dbReference type="InterPro" id="IPR001098">
    <property type="entry name" value="DNA-dir_DNA_pol_A_palm_dom"/>
</dbReference>
<protein>
    <recommendedName>
        <fullName evidence="1">DNA-directed DNA polymerase family A palm domain-containing protein</fullName>
    </recommendedName>
</protein>
<dbReference type="EMBL" id="LAZR01022359">
    <property type="protein sequence ID" value="KKL82132.1"/>
    <property type="molecule type" value="Genomic_DNA"/>
</dbReference>
<organism evidence="2">
    <name type="scientific">marine sediment metagenome</name>
    <dbReference type="NCBI Taxonomy" id="412755"/>
    <lineage>
        <taxon>unclassified sequences</taxon>
        <taxon>metagenomes</taxon>
        <taxon>ecological metagenomes</taxon>
    </lineage>
</organism>
<sequence>IMIVHDEVVMEINEDMVNKVVPIIRDVMENAMPKLPLKMEVDIGIGQTYSGVK</sequence>
<gene>
    <name evidence="2" type="ORF">LCGC14_1987910</name>
</gene>
<name>A0A0F9I411_9ZZZZ</name>
<dbReference type="InterPro" id="IPR043502">
    <property type="entry name" value="DNA/RNA_pol_sf"/>
</dbReference>
<accession>A0A0F9I411</accession>
<feature type="domain" description="DNA-directed DNA polymerase family A palm" evidence="1">
    <location>
        <begin position="1"/>
        <end position="49"/>
    </location>
</feature>
<evidence type="ECO:0000313" key="2">
    <source>
        <dbReference type="EMBL" id="KKL82132.1"/>
    </source>
</evidence>
<dbReference type="Pfam" id="PF00476">
    <property type="entry name" value="DNA_pol_A"/>
    <property type="match status" value="1"/>
</dbReference>
<dbReference type="AlphaFoldDB" id="A0A0F9I411"/>
<dbReference type="GO" id="GO:0006260">
    <property type="term" value="P:DNA replication"/>
    <property type="evidence" value="ECO:0007669"/>
    <property type="project" value="InterPro"/>
</dbReference>
<comment type="caution">
    <text evidence="2">The sequence shown here is derived from an EMBL/GenBank/DDBJ whole genome shotgun (WGS) entry which is preliminary data.</text>
</comment>
<dbReference type="GO" id="GO:0003677">
    <property type="term" value="F:DNA binding"/>
    <property type="evidence" value="ECO:0007669"/>
    <property type="project" value="InterPro"/>
</dbReference>
<dbReference type="Gene3D" id="3.30.70.370">
    <property type="match status" value="1"/>
</dbReference>
<evidence type="ECO:0000259" key="1">
    <source>
        <dbReference type="Pfam" id="PF00476"/>
    </source>
</evidence>
<proteinExistence type="predicted"/>